<keyword evidence="5 10" id="KW-0145">Chemotaxis</keyword>
<dbReference type="PaxDb" id="1123384-AJ81_06880"/>
<dbReference type="Pfam" id="PF03748">
    <property type="entry name" value="FliL"/>
    <property type="match status" value="1"/>
</dbReference>
<dbReference type="GO" id="GO:0006935">
    <property type="term" value="P:chemotaxis"/>
    <property type="evidence" value="ECO:0007669"/>
    <property type="project" value="UniProtKB-KW"/>
</dbReference>
<evidence type="ECO:0000256" key="4">
    <source>
        <dbReference type="ARBA" id="ARBA00022475"/>
    </source>
</evidence>
<dbReference type="KEGG" id="phy:AJ81_06880"/>
<evidence type="ECO:0000256" key="2">
    <source>
        <dbReference type="ARBA" id="ARBA00004162"/>
    </source>
</evidence>
<dbReference type="RefSeq" id="WP_031504462.1">
    <property type="nucleotide sequence ID" value="NC_022795.1"/>
</dbReference>
<dbReference type="STRING" id="1123384.AJ81_06880"/>
<reference evidence="11 12" key="1">
    <citation type="submission" date="2014-01" db="EMBL/GenBank/DDBJ databases">
        <title>Genome sequencing of Thermotog hypogea.</title>
        <authorList>
            <person name="Zhang X."/>
            <person name="Alvare G."/>
            <person name="Fristensky B."/>
            <person name="Chen L."/>
            <person name="Suen T."/>
            <person name="Chen Q."/>
            <person name="Ma K."/>
        </authorList>
    </citation>
    <scope>NUCLEOTIDE SEQUENCE [LARGE SCALE GENOMIC DNA]</scope>
    <source>
        <strain evidence="11 12">DSM 11164</strain>
    </source>
</reference>
<keyword evidence="11" id="KW-0969">Cilium</keyword>
<accession>A0A0X1KRV6</accession>
<evidence type="ECO:0000256" key="9">
    <source>
        <dbReference type="ARBA" id="ARBA00023136"/>
    </source>
</evidence>
<evidence type="ECO:0000313" key="12">
    <source>
        <dbReference type="Proteomes" id="UP000077469"/>
    </source>
</evidence>
<comment type="similarity">
    <text evidence="3 10">Belongs to the FliL family.</text>
</comment>
<evidence type="ECO:0000256" key="7">
    <source>
        <dbReference type="ARBA" id="ARBA00022779"/>
    </source>
</evidence>
<keyword evidence="7 10" id="KW-0283">Flagellar rotation</keyword>
<name>A0A0X1KRV6_9THEM</name>
<keyword evidence="12" id="KW-1185">Reference proteome</keyword>
<dbReference type="PATRIC" id="fig|1123384.7.peg.1383"/>
<evidence type="ECO:0000256" key="1">
    <source>
        <dbReference type="ARBA" id="ARBA00002254"/>
    </source>
</evidence>
<protein>
    <recommendedName>
        <fullName evidence="10">Flagellar protein FliL</fullName>
    </recommendedName>
</protein>
<evidence type="ECO:0000313" key="11">
    <source>
        <dbReference type="EMBL" id="AJC73959.1"/>
    </source>
</evidence>
<dbReference type="InterPro" id="IPR005503">
    <property type="entry name" value="FliL"/>
</dbReference>
<dbReference type="Proteomes" id="UP000077469">
    <property type="component" value="Chromosome"/>
</dbReference>
<dbReference type="EMBL" id="CP007141">
    <property type="protein sequence ID" value="AJC73959.1"/>
    <property type="molecule type" value="Genomic_DNA"/>
</dbReference>
<keyword evidence="11" id="KW-0966">Cell projection</keyword>
<keyword evidence="9 10" id="KW-0472">Membrane</keyword>
<evidence type="ECO:0000256" key="8">
    <source>
        <dbReference type="ARBA" id="ARBA00022989"/>
    </source>
</evidence>
<dbReference type="AlphaFoldDB" id="A0A0X1KRV6"/>
<sequence>MADEEVKEAKKKGIGGLLMSIIVPAIVAVGATIATIMLLGSNLTQPKQQTATQPAPTEIKAVVIQSGTYTTFMLKGGKEVAVIESLTLTVASDACRAAIGERRDMIMDGLMLIFLSKERSELNTAAGIELLKKQIRAMVNEVTGFTGERERLGVIGVYLYIKAISSVE</sequence>
<dbReference type="GO" id="GO:0071973">
    <property type="term" value="P:bacterial-type flagellum-dependent cell motility"/>
    <property type="evidence" value="ECO:0007669"/>
    <property type="project" value="InterPro"/>
</dbReference>
<keyword evidence="11" id="KW-0282">Flagellum</keyword>
<keyword evidence="4 10" id="KW-1003">Cell membrane</keyword>
<dbReference type="GO" id="GO:0009425">
    <property type="term" value="C:bacterial-type flagellum basal body"/>
    <property type="evidence" value="ECO:0007669"/>
    <property type="project" value="InterPro"/>
</dbReference>
<feature type="transmembrane region" description="Helical" evidence="10">
    <location>
        <begin position="17"/>
        <end position="39"/>
    </location>
</feature>
<keyword evidence="8 10" id="KW-1133">Transmembrane helix</keyword>
<evidence type="ECO:0000256" key="5">
    <source>
        <dbReference type="ARBA" id="ARBA00022500"/>
    </source>
</evidence>
<dbReference type="GO" id="GO:0005886">
    <property type="term" value="C:plasma membrane"/>
    <property type="evidence" value="ECO:0007669"/>
    <property type="project" value="UniProtKB-SubCell"/>
</dbReference>
<evidence type="ECO:0000256" key="3">
    <source>
        <dbReference type="ARBA" id="ARBA00008281"/>
    </source>
</evidence>
<organism evidence="11 12">
    <name type="scientific">Pseudothermotoga hypogea DSM 11164 = NBRC 106472</name>
    <dbReference type="NCBI Taxonomy" id="1123384"/>
    <lineage>
        <taxon>Bacteria</taxon>
        <taxon>Thermotogati</taxon>
        <taxon>Thermotogota</taxon>
        <taxon>Thermotogae</taxon>
        <taxon>Thermotogales</taxon>
        <taxon>Thermotogaceae</taxon>
        <taxon>Pseudothermotoga</taxon>
    </lineage>
</organism>
<keyword evidence="6 10" id="KW-0812">Transmembrane</keyword>
<comment type="subcellular location">
    <subcellularLocation>
        <location evidence="2">Cell membrane</location>
        <topology evidence="2">Single-pass membrane protein</topology>
    </subcellularLocation>
</comment>
<gene>
    <name evidence="11" type="ORF">AJ81_06880</name>
</gene>
<comment type="function">
    <text evidence="1 10">Controls the rotational direction of flagella during chemotaxis.</text>
</comment>
<evidence type="ECO:0000256" key="10">
    <source>
        <dbReference type="RuleBase" id="RU364125"/>
    </source>
</evidence>
<evidence type="ECO:0000256" key="6">
    <source>
        <dbReference type="ARBA" id="ARBA00022692"/>
    </source>
</evidence>
<proteinExistence type="inferred from homology"/>
<dbReference type="OrthoDB" id="49323at2"/>